<evidence type="ECO:0000313" key="1">
    <source>
        <dbReference type="EMBL" id="CAG9760896.1"/>
    </source>
</evidence>
<accession>A0A9N9MBI0</accession>
<dbReference type="Proteomes" id="UP001152799">
    <property type="component" value="Chromosome 1"/>
</dbReference>
<proteinExistence type="predicted"/>
<dbReference type="AlphaFoldDB" id="A0A9N9MBI0"/>
<keyword evidence="2" id="KW-1185">Reference proteome</keyword>
<dbReference type="EMBL" id="OU892277">
    <property type="protein sequence ID" value="CAG9760896.1"/>
    <property type="molecule type" value="Genomic_DNA"/>
</dbReference>
<sequence length="128" mass="15023">MNSIKEILENFELSELLDSFEANDIPRLGSLDFDESLLEHLFFLRIPQIASQQVAKEISTVFKKESEEIYFRPYKYTSQKCSGKLWSRYINVKKTFNELRKCTLETTTFLDKNDNLGDEPNQPRTVCN</sequence>
<organism evidence="1 2">
    <name type="scientific">Ceutorhynchus assimilis</name>
    <name type="common">cabbage seed weevil</name>
    <dbReference type="NCBI Taxonomy" id="467358"/>
    <lineage>
        <taxon>Eukaryota</taxon>
        <taxon>Metazoa</taxon>
        <taxon>Ecdysozoa</taxon>
        <taxon>Arthropoda</taxon>
        <taxon>Hexapoda</taxon>
        <taxon>Insecta</taxon>
        <taxon>Pterygota</taxon>
        <taxon>Neoptera</taxon>
        <taxon>Endopterygota</taxon>
        <taxon>Coleoptera</taxon>
        <taxon>Polyphaga</taxon>
        <taxon>Cucujiformia</taxon>
        <taxon>Curculionidae</taxon>
        <taxon>Ceutorhynchinae</taxon>
        <taxon>Ceutorhynchus</taxon>
    </lineage>
</organism>
<protein>
    <submittedName>
        <fullName evidence="1">Uncharacterized protein</fullName>
    </submittedName>
</protein>
<gene>
    <name evidence="1" type="ORF">CEUTPL_LOCUS1613</name>
</gene>
<name>A0A9N9MBI0_9CUCU</name>
<evidence type="ECO:0000313" key="2">
    <source>
        <dbReference type="Proteomes" id="UP001152799"/>
    </source>
</evidence>
<reference evidence="1" key="1">
    <citation type="submission" date="2022-01" db="EMBL/GenBank/DDBJ databases">
        <authorList>
            <person name="King R."/>
        </authorList>
    </citation>
    <scope>NUCLEOTIDE SEQUENCE</scope>
</reference>